<evidence type="ECO:0000313" key="2">
    <source>
        <dbReference type="Proteomes" id="UP000712600"/>
    </source>
</evidence>
<dbReference type="AlphaFoldDB" id="A0A8S9P048"/>
<dbReference type="EMBL" id="QGKX02001521">
    <property type="protein sequence ID" value="KAF3510558.1"/>
    <property type="molecule type" value="Genomic_DNA"/>
</dbReference>
<proteinExistence type="predicted"/>
<protein>
    <submittedName>
        <fullName evidence="1">Uncharacterized protein</fullName>
    </submittedName>
</protein>
<gene>
    <name evidence="1" type="ORF">F2Q69_00002472</name>
</gene>
<dbReference type="Proteomes" id="UP000712600">
    <property type="component" value="Unassembled WGS sequence"/>
</dbReference>
<organism evidence="1 2">
    <name type="scientific">Brassica cretica</name>
    <name type="common">Mustard</name>
    <dbReference type="NCBI Taxonomy" id="69181"/>
    <lineage>
        <taxon>Eukaryota</taxon>
        <taxon>Viridiplantae</taxon>
        <taxon>Streptophyta</taxon>
        <taxon>Embryophyta</taxon>
        <taxon>Tracheophyta</taxon>
        <taxon>Spermatophyta</taxon>
        <taxon>Magnoliopsida</taxon>
        <taxon>eudicotyledons</taxon>
        <taxon>Gunneridae</taxon>
        <taxon>Pentapetalae</taxon>
        <taxon>rosids</taxon>
        <taxon>malvids</taxon>
        <taxon>Brassicales</taxon>
        <taxon>Brassicaceae</taxon>
        <taxon>Brassiceae</taxon>
        <taxon>Brassica</taxon>
    </lineage>
</organism>
<accession>A0A8S9P048</accession>
<evidence type="ECO:0000313" key="1">
    <source>
        <dbReference type="EMBL" id="KAF3510558.1"/>
    </source>
</evidence>
<sequence length="125" mass="12581">MPDMNNATLDRELLSGWLATYGKLKYCCGCGKGSGRDRTCEDGGGGGGCGGGGRGVAHTPRVNKQMPDMNNATLDRELLSGWLATDGKLKYCCGCGKGSGRDRTCEDGGGGGGCGGVGRGVALGV</sequence>
<name>A0A8S9P048_BRACR</name>
<comment type="caution">
    <text evidence="1">The sequence shown here is derived from an EMBL/GenBank/DDBJ whole genome shotgun (WGS) entry which is preliminary data.</text>
</comment>
<reference evidence="1" key="1">
    <citation type="submission" date="2019-12" db="EMBL/GenBank/DDBJ databases">
        <title>Genome sequencing and annotation of Brassica cretica.</title>
        <authorList>
            <person name="Studholme D.J."/>
            <person name="Sarris P."/>
        </authorList>
    </citation>
    <scope>NUCLEOTIDE SEQUENCE</scope>
    <source>
        <strain evidence="1">PFS-109/04</strain>
        <tissue evidence="1">Leaf</tissue>
    </source>
</reference>